<sequence length="32" mass="3786">MQFECNLNAIRVNLSEFQNSCLNLRKSHKPHN</sequence>
<name>A0A8S5TLC3_9CAUD</name>
<protein>
    <submittedName>
        <fullName evidence="1">Uncharacterized protein</fullName>
    </submittedName>
</protein>
<organism evidence="1">
    <name type="scientific">Siphoviridae sp. ctTIi48</name>
    <dbReference type="NCBI Taxonomy" id="2827875"/>
    <lineage>
        <taxon>Viruses</taxon>
        <taxon>Duplodnaviria</taxon>
        <taxon>Heunggongvirae</taxon>
        <taxon>Uroviricota</taxon>
        <taxon>Caudoviricetes</taxon>
    </lineage>
</organism>
<proteinExistence type="predicted"/>
<dbReference type="EMBL" id="BK032851">
    <property type="protein sequence ID" value="DAF64116.1"/>
    <property type="molecule type" value="Genomic_DNA"/>
</dbReference>
<evidence type="ECO:0000313" key="1">
    <source>
        <dbReference type="EMBL" id="DAF64116.1"/>
    </source>
</evidence>
<reference evidence="1" key="1">
    <citation type="journal article" date="2021" name="Proc. Natl. Acad. Sci. U.S.A.">
        <title>A Catalog of Tens of Thousands of Viruses from Human Metagenomes Reveals Hidden Associations with Chronic Diseases.</title>
        <authorList>
            <person name="Tisza M.J."/>
            <person name="Buck C.B."/>
        </authorList>
    </citation>
    <scope>NUCLEOTIDE SEQUENCE</scope>
    <source>
        <strain evidence="1">CtTIi48</strain>
    </source>
</reference>
<accession>A0A8S5TLC3</accession>